<evidence type="ECO:0000256" key="2">
    <source>
        <dbReference type="ARBA" id="ARBA00023235"/>
    </source>
</evidence>
<evidence type="ECO:0000313" key="4">
    <source>
        <dbReference type="EMBL" id="SKA52283.1"/>
    </source>
</evidence>
<organism evidence="4 5">
    <name type="scientific">Enterovibrio nigricans DSM 22720</name>
    <dbReference type="NCBI Taxonomy" id="1121868"/>
    <lineage>
        <taxon>Bacteria</taxon>
        <taxon>Pseudomonadati</taxon>
        <taxon>Pseudomonadota</taxon>
        <taxon>Gammaproteobacteria</taxon>
        <taxon>Vibrionales</taxon>
        <taxon>Vibrionaceae</taxon>
        <taxon>Enterovibrio</taxon>
    </lineage>
</organism>
<feature type="active site" evidence="3">
    <location>
        <position position="48"/>
    </location>
</feature>
<dbReference type="PANTHER" id="PTHR13774:SF39">
    <property type="entry name" value="BIOSYNTHESIS PROTEIN, PUTATIVE-RELATED"/>
    <property type="match status" value="1"/>
</dbReference>
<dbReference type="SUPFAM" id="SSF54506">
    <property type="entry name" value="Diaminopimelate epimerase-like"/>
    <property type="match status" value="1"/>
</dbReference>
<dbReference type="PANTHER" id="PTHR13774">
    <property type="entry name" value="PHENAZINE BIOSYNTHESIS PROTEIN"/>
    <property type="match status" value="1"/>
</dbReference>
<dbReference type="InterPro" id="IPR003719">
    <property type="entry name" value="Phenazine_PhzF-like"/>
</dbReference>
<dbReference type="NCBIfam" id="TIGR00654">
    <property type="entry name" value="PhzF_family"/>
    <property type="match status" value="1"/>
</dbReference>
<dbReference type="Gene3D" id="3.10.310.10">
    <property type="entry name" value="Diaminopimelate Epimerase, Chain A, domain 1"/>
    <property type="match status" value="2"/>
</dbReference>
<dbReference type="OrthoDB" id="9788221at2"/>
<comment type="similarity">
    <text evidence="1">Belongs to the PhzF family.</text>
</comment>
<dbReference type="RefSeq" id="WP_078752179.1">
    <property type="nucleotide sequence ID" value="NZ_FUXU01000017.1"/>
</dbReference>
<name>A0A1T4UHX6_9GAMM</name>
<keyword evidence="5" id="KW-1185">Reference proteome</keyword>
<dbReference type="PIRSF" id="PIRSF016184">
    <property type="entry name" value="PhzC_PhzF"/>
    <property type="match status" value="1"/>
</dbReference>
<dbReference type="GO" id="GO:0016853">
    <property type="term" value="F:isomerase activity"/>
    <property type="evidence" value="ECO:0007669"/>
    <property type="project" value="UniProtKB-KW"/>
</dbReference>
<evidence type="ECO:0000256" key="3">
    <source>
        <dbReference type="PIRSR" id="PIRSR016184-1"/>
    </source>
</evidence>
<accession>A0A1T4UHX6</accession>
<dbReference type="Proteomes" id="UP000190162">
    <property type="component" value="Unassembled WGS sequence"/>
</dbReference>
<evidence type="ECO:0000256" key="1">
    <source>
        <dbReference type="ARBA" id="ARBA00008270"/>
    </source>
</evidence>
<reference evidence="5" key="1">
    <citation type="submission" date="2017-02" db="EMBL/GenBank/DDBJ databases">
        <authorList>
            <person name="Varghese N."/>
            <person name="Submissions S."/>
        </authorList>
    </citation>
    <scope>NUCLEOTIDE SEQUENCE [LARGE SCALE GENOMIC DNA]</scope>
    <source>
        <strain evidence="5">DSM 22720</strain>
    </source>
</reference>
<dbReference type="AlphaFoldDB" id="A0A1T4UHX6"/>
<keyword evidence="2" id="KW-0413">Isomerase</keyword>
<protein>
    <submittedName>
        <fullName evidence="4">Phenazine biosynthesis protein PhzF family</fullName>
    </submittedName>
</protein>
<sequence length="295" mass="31510">MADILEVYTVNAFVADNQGGNTAGVVLNADGLKVAQMQRIAADLAFSETAFVLASKKANFKVKFFTPTEEVKFCGHATVGVFSTLLQTERVEPGQYTQETKAGVLAVDVASDGRITMDQATPQFGEELPAEALAALLGIHPEDILSTGLPVKVVSTGLADIIVPVCDEAVLNALQLDFAAISAFIKKHKAMAIHAFALTPTESDISARCRNFAPQVGINEESATGSAAGALASYLHVYQGGKYRYLFEQGEILNRRSLLSAKVDSSEQGIERVTVGGLSDKAQRIPYRLIEEATQ</sequence>
<evidence type="ECO:0000313" key="5">
    <source>
        <dbReference type="Proteomes" id="UP000190162"/>
    </source>
</evidence>
<dbReference type="GO" id="GO:0005737">
    <property type="term" value="C:cytoplasm"/>
    <property type="evidence" value="ECO:0007669"/>
    <property type="project" value="TreeGrafter"/>
</dbReference>
<dbReference type="Pfam" id="PF02567">
    <property type="entry name" value="PhzC-PhzF"/>
    <property type="match status" value="1"/>
</dbReference>
<gene>
    <name evidence="4" type="ORF">SAMN02745132_01783</name>
</gene>
<dbReference type="EMBL" id="FUXU01000017">
    <property type="protein sequence ID" value="SKA52283.1"/>
    <property type="molecule type" value="Genomic_DNA"/>
</dbReference>
<proteinExistence type="inferred from homology"/>